<protein>
    <recommendedName>
        <fullName evidence="1">HTH cro/C1-type domain-containing protein</fullName>
    </recommendedName>
</protein>
<dbReference type="PROSITE" id="PS50943">
    <property type="entry name" value="HTH_CROC1"/>
    <property type="match status" value="1"/>
</dbReference>
<dbReference type="EMBL" id="BAAAHH010000001">
    <property type="protein sequence ID" value="GAA0937151.1"/>
    <property type="molecule type" value="Genomic_DNA"/>
</dbReference>
<dbReference type="SMART" id="SM00530">
    <property type="entry name" value="HTH_XRE"/>
    <property type="match status" value="1"/>
</dbReference>
<name>A0ABN1Q410_9ACTN</name>
<feature type="domain" description="HTH cro/C1-type" evidence="1">
    <location>
        <begin position="23"/>
        <end position="75"/>
    </location>
</feature>
<evidence type="ECO:0000313" key="2">
    <source>
        <dbReference type="EMBL" id="GAA0937151.1"/>
    </source>
</evidence>
<dbReference type="Pfam" id="PF19054">
    <property type="entry name" value="DUF5753"/>
    <property type="match status" value="1"/>
</dbReference>
<dbReference type="InterPro" id="IPR043917">
    <property type="entry name" value="DUF5753"/>
</dbReference>
<accession>A0ABN1Q410</accession>
<proteinExistence type="predicted"/>
<dbReference type="Proteomes" id="UP001500665">
    <property type="component" value="Unassembled WGS sequence"/>
</dbReference>
<keyword evidence="3" id="KW-1185">Reference proteome</keyword>
<gene>
    <name evidence="2" type="ORF">GCM10009550_03630</name>
</gene>
<comment type="caution">
    <text evidence="2">The sequence shown here is derived from an EMBL/GenBank/DDBJ whole genome shotgun (WGS) entry which is preliminary data.</text>
</comment>
<evidence type="ECO:0000313" key="3">
    <source>
        <dbReference type="Proteomes" id="UP001500665"/>
    </source>
</evidence>
<organism evidence="2 3">
    <name type="scientific">Actinocorallia libanotica</name>
    <dbReference type="NCBI Taxonomy" id="46162"/>
    <lineage>
        <taxon>Bacteria</taxon>
        <taxon>Bacillati</taxon>
        <taxon>Actinomycetota</taxon>
        <taxon>Actinomycetes</taxon>
        <taxon>Streptosporangiales</taxon>
        <taxon>Thermomonosporaceae</taxon>
        <taxon>Actinocorallia</taxon>
    </lineage>
</organism>
<dbReference type="Gene3D" id="1.10.260.40">
    <property type="entry name" value="lambda repressor-like DNA-binding domains"/>
    <property type="match status" value="1"/>
</dbReference>
<dbReference type="InterPro" id="IPR001387">
    <property type="entry name" value="Cro/C1-type_HTH"/>
</dbReference>
<evidence type="ECO:0000259" key="1">
    <source>
        <dbReference type="PROSITE" id="PS50943"/>
    </source>
</evidence>
<dbReference type="InterPro" id="IPR010982">
    <property type="entry name" value="Lambda_DNA-bd_dom_sf"/>
</dbReference>
<sequence>MPVHVRDQLDPRLSHWHFLAYAIRLLREQHGLSLTQVGRILDVTRGTVSNFEAGRRKLGDDYARVLDGHYGTGELIQTIAFYARMSHDPDWHRTFTGYELEALSLKIYHGQLVPVPFQTEETVRAQLSAARTVKDLERSVEARLARQEAILHREDPPYIWALLDEAVLEQLTGGPKTLRAQLEYLHELSFRPNIGIRVIPRSAGAHLGTDGPIRLAILSDREAAFLGAQRGGRLVESPGEVREVNLDWDFISQTGHSDHESRALMIQKMEALD</sequence>
<dbReference type="CDD" id="cd00093">
    <property type="entry name" value="HTH_XRE"/>
    <property type="match status" value="1"/>
</dbReference>
<dbReference type="RefSeq" id="WP_344235937.1">
    <property type="nucleotide sequence ID" value="NZ_BAAAHH010000001.1"/>
</dbReference>
<reference evidence="2 3" key="1">
    <citation type="journal article" date="2019" name="Int. J. Syst. Evol. Microbiol.">
        <title>The Global Catalogue of Microorganisms (GCM) 10K type strain sequencing project: providing services to taxonomists for standard genome sequencing and annotation.</title>
        <authorList>
            <consortium name="The Broad Institute Genomics Platform"/>
            <consortium name="The Broad Institute Genome Sequencing Center for Infectious Disease"/>
            <person name="Wu L."/>
            <person name="Ma J."/>
        </authorList>
    </citation>
    <scope>NUCLEOTIDE SEQUENCE [LARGE SCALE GENOMIC DNA]</scope>
    <source>
        <strain evidence="2 3">JCM 10696</strain>
    </source>
</reference>
<dbReference type="Pfam" id="PF13560">
    <property type="entry name" value="HTH_31"/>
    <property type="match status" value="1"/>
</dbReference>
<dbReference type="SUPFAM" id="SSF47413">
    <property type="entry name" value="lambda repressor-like DNA-binding domains"/>
    <property type="match status" value="1"/>
</dbReference>